<dbReference type="InterPro" id="IPR029510">
    <property type="entry name" value="Ald_DH_CS_GLU"/>
</dbReference>
<gene>
    <name evidence="8" type="ORF">RI844_02875</name>
</gene>
<name>A0ABZ0GRC2_9GAMM</name>
<dbReference type="PROSITE" id="PS00070">
    <property type="entry name" value="ALDEHYDE_DEHYDR_CYS"/>
    <property type="match status" value="1"/>
</dbReference>
<dbReference type="Gene3D" id="3.40.309.10">
    <property type="entry name" value="Aldehyde Dehydrogenase, Chain A, domain 2"/>
    <property type="match status" value="1"/>
</dbReference>
<dbReference type="PANTHER" id="PTHR43570">
    <property type="entry name" value="ALDEHYDE DEHYDROGENASE"/>
    <property type="match status" value="1"/>
</dbReference>
<evidence type="ECO:0000313" key="9">
    <source>
        <dbReference type="Proteomes" id="UP001301442"/>
    </source>
</evidence>
<evidence type="ECO:0000256" key="4">
    <source>
        <dbReference type="PIRNR" id="PIRNR036492"/>
    </source>
</evidence>
<keyword evidence="9" id="KW-1185">Reference proteome</keyword>
<dbReference type="EMBL" id="CP136600">
    <property type="protein sequence ID" value="WOH38195.1"/>
    <property type="molecule type" value="Genomic_DNA"/>
</dbReference>
<dbReference type="PROSITE" id="PS00687">
    <property type="entry name" value="ALDEHYDE_DEHYDR_GLU"/>
    <property type="match status" value="1"/>
</dbReference>
<sequence>MSVTVDKSSMNLLLNHQRESFKQDGYPELKTRIDRLDRLLAMLKKYDRQICNAVAEDFGSRPYELSRLTEIFATVEHAKDALVHLAQWMKPEQRQAPSPAFEAGASAEVRYMPKGVVGIIGPWNFPVHLVLAPLVCVLAAGNRAMIKPSSVTPKTAQLIGEMVAEFFDPTEITVILGNNISEQFTQLPFDHIVFTGSTDNGRHVMRAAAQNLTPVTLELGGKSPVIIDKDADLQVVAARLMTGKLFNAGQVCVCPDYAFVPEEMLSPLLVELEKATKVLYPTIENNPEYTSIVNQNHFNRIQLLLEDAAAQGVEVITFNPANETYDEAVNRKLLPRVLLNPSNKTAVMQEEIFGPLLPLKTYRQIDEVIEYINSQDHPLALYYFGENDTHKARLRDDLLSGGITINDVIVQVICNDLPFGGVGASGMGRYHGIDGFREFSHLKAVYSQTPCEEVAGFMRPPYNDAMRGMLEQNVAEA</sequence>
<keyword evidence="3" id="KW-0520">NAD</keyword>
<evidence type="ECO:0000256" key="1">
    <source>
        <dbReference type="ARBA" id="ARBA00009986"/>
    </source>
</evidence>
<keyword evidence="2 4" id="KW-0560">Oxidoreductase</keyword>
<dbReference type="Proteomes" id="UP001301442">
    <property type="component" value="Chromosome"/>
</dbReference>
<evidence type="ECO:0000256" key="5">
    <source>
        <dbReference type="PROSITE-ProRule" id="PRU10007"/>
    </source>
</evidence>
<reference evidence="8 9" key="1">
    <citation type="submission" date="2023-09" db="EMBL/GenBank/DDBJ databases">
        <authorList>
            <person name="Qi X."/>
        </authorList>
    </citation>
    <scope>NUCLEOTIDE SEQUENCE [LARGE SCALE GENOMIC DNA]</scope>
    <source>
        <strain evidence="8 9">S1-1</strain>
    </source>
</reference>
<dbReference type="InterPro" id="IPR016162">
    <property type="entry name" value="Ald_DH_N"/>
</dbReference>
<protein>
    <recommendedName>
        <fullName evidence="4">Aldehyde dehydrogenase</fullName>
    </recommendedName>
</protein>
<dbReference type="InterPro" id="IPR012394">
    <property type="entry name" value="Aldehyde_DH_NAD(P)"/>
</dbReference>
<dbReference type="InterPro" id="IPR015590">
    <property type="entry name" value="Aldehyde_DH_dom"/>
</dbReference>
<feature type="domain" description="Aldehyde dehydrogenase" evidence="7">
    <location>
        <begin position="28"/>
        <end position="445"/>
    </location>
</feature>
<evidence type="ECO:0000256" key="2">
    <source>
        <dbReference type="ARBA" id="ARBA00023002"/>
    </source>
</evidence>
<evidence type="ECO:0000256" key="3">
    <source>
        <dbReference type="ARBA" id="ARBA00023027"/>
    </source>
</evidence>
<dbReference type="InterPro" id="IPR016161">
    <property type="entry name" value="Ald_DH/histidinol_DH"/>
</dbReference>
<dbReference type="InterPro" id="IPR016160">
    <property type="entry name" value="Ald_DH_CS_CYS"/>
</dbReference>
<dbReference type="Pfam" id="PF00171">
    <property type="entry name" value="Aldedh"/>
    <property type="match status" value="1"/>
</dbReference>
<proteinExistence type="inferred from homology"/>
<accession>A0ABZ0GRC2</accession>
<dbReference type="GO" id="GO:0050269">
    <property type="term" value="F:coniferyl-aldehyde dehydrogenase [NAD(P)+] activity"/>
    <property type="evidence" value="ECO:0007669"/>
    <property type="project" value="UniProtKB-EC"/>
</dbReference>
<feature type="active site" evidence="5">
    <location>
        <position position="218"/>
    </location>
</feature>
<comment type="similarity">
    <text evidence="1 4 6">Belongs to the aldehyde dehydrogenase family.</text>
</comment>
<dbReference type="PANTHER" id="PTHR43570:SF20">
    <property type="entry name" value="ALDEHYDE DEHYDROGENASE ALDX-RELATED"/>
    <property type="match status" value="1"/>
</dbReference>
<organism evidence="8 9">
    <name type="scientific">Thalassotalea fonticola</name>
    <dbReference type="NCBI Taxonomy" id="3065649"/>
    <lineage>
        <taxon>Bacteria</taxon>
        <taxon>Pseudomonadati</taxon>
        <taxon>Pseudomonadota</taxon>
        <taxon>Gammaproteobacteria</taxon>
        <taxon>Alteromonadales</taxon>
        <taxon>Colwelliaceae</taxon>
        <taxon>Thalassotalea</taxon>
    </lineage>
</organism>
<dbReference type="Gene3D" id="3.40.605.10">
    <property type="entry name" value="Aldehyde Dehydrogenase, Chain A, domain 1"/>
    <property type="match status" value="1"/>
</dbReference>
<dbReference type="RefSeq" id="WP_348396968.1">
    <property type="nucleotide sequence ID" value="NZ_CP136600.1"/>
</dbReference>
<evidence type="ECO:0000259" key="7">
    <source>
        <dbReference type="Pfam" id="PF00171"/>
    </source>
</evidence>
<evidence type="ECO:0000313" key="8">
    <source>
        <dbReference type="EMBL" id="WOH38195.1"/>
    </source>
</evidence>
<dbReference type="CDD" id="cd07133">
    <property type="entry name" value="ALDH_CALDH_CalB"/>
    <property type="match status" value="1"/>
</dbReference>
<dbReference type="InterPro" id="IPR016163">
    <property type="entry name" value="Ald_DH_C"/>
</dbReference>
<dbReference type="SUPFAM" id="SSF53720">
    <property type="entry name" value="ALDH-like"/>
    <property type="match status" value="1"/>
</dbReference>
<dbReference type="PIRSF" id="PIRSF036492">
    <property type="entry name" value="ALDH"/>
    <property type="match status" value="1"/>
</dbReference>
<evidence type="ECO:0000256" key="6">
    <source>
        <dbReference type="RuleBase" id="RU003345"/>
    </source>
</evidence>